<name>A0ABW2T6T9_9ACTN</name>
<comment type="caution">
    <text evidence="3">The sequence shown here is derived from an EMBL/GenBank/DDBJ whole genome shotgun (WGS) entry which is preliminary data.</text>
</comment>
<feature type="transmembrane region" description="Helical" evidence="2">
    <location>
        <begin position="44"/>
        <end position="66"/>
    </location>
</feature>
<evidence type="ECO:0000313" key="3">
    <source>
        <dbReference type="EMBL" id="MFC7603808.1"/>
    </source>
</evidence>
<reference evidence="4" key="1">
    <citation type="journal article" date="2019" name="Int. J. Syst. Evol. Microbiol.">
        <title>The Global Catalogue of Microorganisms (GCM) 10K type strain sequencing project: providing services to taxonomists for standard genome sequencing and annotation.</title>
        <authorList>
            <consortium name="The Broad Institute Genomics Platform"/>
            <consortium name="The Broad Institute Genome Sequencing Center for Infectious Disease"/>
            <person name="Wu L."/>
            <person name="Ma J."/>
        </authorList>
    </citation>
    <scope>NUCLEOTIDE SEQUENCE [LARGE SCALE GENOMIC DNA]</scope>
    <source>
        <strain evidence="4">JCM 10083</strain>
    </source>
</reference>
<dbReference type="Proteomes" id="UP001596514">
    <property type="component" value="Unassembled WGS sequence"/>
</dbReference>
<gene>
    <name evidence="3" type="ORF">ACFQVD_27210</name>
</gene>
<evidence type="ECO:0000313" key="4">
    <source>
        <dbReference type="Proteomes" id="UP001596514"/>
    </source>
</evidence>
<proteinExistence type="predicted"/>
<evidence type="ECO:0000256" key="1">
    <source>
        <dbReference type="SAM" id="MobiDB-lite"/>
    </source>
</evidence>
<dbReference type="EMBL" id="JBHTEE010000001">
    <property type="protein sequence ID" value="MFC7603808.1"/>
    <property type="molecule type" value="Genomic_DNA"/>
</dbReference>
<keyword evidence="4" id="KW-1185">Reference proteome</keyword>
<keyword evidence="2" id="KW-0472">Membrane</keyword>
<dbReference type="RefSeq" id="WP_343976122.1">
    <property type="nucleotide sequence ID" value="NZ_BAAAGK010000133.1"/>
</dbReference>
<organism evidence="3 4">
    <name type="scientific">Streptosporangium amethystogenes subsp. fukuiense</name>
    <dbReference type="NCBI Taxonomy" id="698418"/>
    <lineage>
        <taxon>Bacteria</taxon>
        <taxon>Bacillati</taxon>
        <taxon>Actinomycetota</taxon>
        <taxon>Actinomycetes</taxon>
        <taxon>Streptosporangiales</taxon>
        <taxon>Streptosporangiaceae</taxon>
        <taxon>Streptosporangium</taxon>
    </lineage>
</organism>
<accession>A0ABW2T6T9</accession>
<keyword evidence="2" id="KW-1133">Transmembrane helix</keyword>
<sequence length="108" mass="12716">MSMARESRSQVDGWAKSSMDAVCKIRHAGFPCTEDQMAIGFTEILLLLVIWAVPAVLVFFFLYWAIRLAIRHEKRRVPSPQEILTQERRERMAAERADHYRTRLRRPE</sequence>
<feature type="region of interest" description="Disordered" evidence="1">
    <location>
        <begin position="87"/>
        <end position="108"/>
    </location>
</feature>
<evidence type="ECO:0000256" key="2">
    <source>
        <dbReference type="SAM" id="Phobius"/>
    </source>
</evidence>
<protein>
    <submittedName>
        <fullName evidence="3">Uncharacterized protein</fullName>
    </submittedName>
</protein>
<keyword evidence="2" id="KW-0812">Transmembrane</keyword>